<keyword evidence="1" id="KW-1185">Reference proteome</keyword>
<organism evidence="1 2">
    <name type="scientific">Ditylenchus dipsaci</name>
    <dbReference type="NCBI Taxonomy" id="166011"/>
    <lineage>
        <taxon>Eukaryota</taxon>
        <taxon>Metazoa</taxon>
        <taxon>Ecdysozoa</taxon>
        <taxon>Nematoda</taxon>
        <taxon>Chromadorea</taxon>
        <taxon>Rhabditida</taxon>
        <taxon>Tylenchina</taxon>
        <taxon>Tylenchomorpha</taxon>
        <taxon>Sphaerularioidea</taxon>
        <taxon>Anguinidae</taxon>
        <taxon>Anguininae</taxon>
        <taxon>Ditylenchus</taxon>
    </lineage>
</organism>
<dbReference type="Proteomes" id="UP000887574">
    <property type="component" value="Unplaced"/>
</dbReference>
<dbReference type="WBParaSite" id="jg17337">
    <property type="protein sequence ID" value="jg17337"/>
    <property type="gene ID" value="jg17337"/>
</dbReference>
<dbReference type="AlphaFoldDB" id="A0A915D9R4"/>
<evidence type="ECO:0000313" key="1">
    <source>
        <dbReference type="Proteomes" id="UP000887574"/>
    </source>
</evidence>
<name>A0A915D9R4_9BILA</name>
<reference evidence="2" key="1">
    <citation type="submission" date="2022-11" db="UniProtKB">
        <authorList>
            <consortium name="WormBaseParasite"/>
        </authorList>
    </citation>
    <scope>IDENTIFICATION</scope>
</reference>
<accession>A0A915D9R4</accession>
<sequence length="140" mass="16489">MPRLAVPNEVLMEICRFCTYNDLNALALTSRQVQVSSDGFSLHYSPDSPRTRLFSSFGEFADCARKEDCFLRKVFSAEVYSIRTNLVHSLVRLRFYCKDVMYHGMWKHDKVCELKEDRDTLLHPCHTLKIECFEDPEWKN</sequence>
<protein>
    <submittedName>
        <fullName evidence="2">F-box domain-containing protein</fullName>
    </submittedName>
</protein>
<evidence type="ECO:0000313" key="2">
    <source>
        <dbReference type="WBParaSite" id="jg17337"/>
    </source>
</evidence>
<proteinExistence type="predicted"/>